<reference evidence="2 3" key="1">
    <citation type="journal article" date="2010" name="Nature">
        <title>Genome sequencing and analysis of the model grass Brachypodium distachyon.</title>
        <authorList>
            <consortium name="International Brachypodium Initiative"/>
        </authorList>
    </citation>
    <scope>NUCLEOTIDE SEQUENCE [LARGE SCALE GENOMIC DNA]</scope>
    <source>
        <strain evidence="2 3">Bd21</strain>
    </source>
</reference>
<dbReference type="Proteomes" id="UP000008810">
    <property type="component" value="Chromosome 4"/>
</dbReference>
<protein>
    <submittedName>
        <fullName evidence="2 3">Uncharacterized protein</fullName>
    </submittedName>
</protein>
<keyword evidence="4" id="KW-1185">Reference proteome</keyword>
<feature type="compositionally biased region" description="Low complexity" evidence="1">
    <location>
        <begin position="22"/>
        <end position="34"/>
    </location>
</feature>
<organism evidence="2">
    <name type="scientific">Brachypodium distachyon</name>
    <name type="common">Purple false brome</name>
    <name type="synonym">Trachynia distachya</name>
    <dbReference type="NCBI Taxonomy" id="15368"/>
    <lineage>
        <taxon>Eukaryota</taxon>
        <taxon>Viridiplantae</taxon>
        <taxon>Streptophyta</taxon>
        <taxon>Embryophyta</taxon>
        <taxon>Tracheophyta</taxon>
        <taxon>Spermatophyta</taxon>
        <taxon>Magnoliopsida</taxon>
        <taxon>Liliopsida</taxon>
        <taxon>Poales</taxon>
        <taxon>Poaceae</taxon>
        <taxon>BOP clade</taxon>
        <taxon>Pooideae</taxon>
        <taxon>Stipodae</taxon>
        <taxon>Brachypodieae</taxon>
        <taxon>Brachypodium</taxon>
    </lineage>
</organism>
<evidence type="ECO:0000313" key="3">
    <source>
        <dbReference type="EnsemblPlants" id="PNT65313"/>
    </source>
</evidence>
<dbReference type="Gramene" id="PNT65313">
    <property type="protein sequence ID" value="PNT65313"/>
    <property type="gene ID" value="BRADI_4g40165v3"/>
</dbReference>
<gene>
    <name evidence="3" type="primary">LOC112272451</name>
    <name evidence="2" type="ORF">BRADI_4g40165v3</name>
</gene>
<evidence type="ECO:0000313" key="2">
    <source>
        <dbReference type="EMBL" id="PNT65313.1"/>
    </source>
</evidence>
<reference evidence="3" key="3">
    <citation type="submission" date="2018-08" db="UniProtKB">
        <authorList>
            <consortium name="EnsemblPlants"/>
        </authorList>
    </citation>
    <scope>IDENTIFICATION</scope>
    <source>
        <strain evidence="3">cv. Bd21</strain>
    </source>
</reference>
<dbReference type="AlphaFoldDB" id="A0A2K2CTG0"/>
<reference evidence="2" key="2">
    <citation type="submission" date="2017-06" db="EMBL/GenBank/DDBJ databases">
        <title>WGS assembly of Brachypodium distachyon.</title>
        <authorList>
            <consortium name="The International Brachypodium Initiative"/>
            <person name="Lucas S."/>
            <person name="Harmon-Smith M."/>
            <person name="Lail K."/>
            <person name="Tice H."/>
            <person name="Grimwood J."/>
            <person name="Bruce D."/>
            <person name="Barry K."/>
            <person name="Shu S."/>
            <person name="Lindquist E."/>
            <person name="Wang M."/>
            <person name="Pitluck S."/>
            <person name="Vogel J.P."/>
            <person name="Garvin D.F."/>
            <person name="Mockler T.C."/>
            <person name="Schmutz J."/>
            <person name="Rokhsar D."/>
            <person name="Bevan M.W."/>
        </authorList>
    </citation>
    <scope>NUCLEOTIDE SEQUENCE</scope>
    <source>
        <strain evidence="2">Bd21</strain>
    </source>
</reference>
<sequence>MQSWVRERAQQPQLAEAPSAMSRNSTRSSGRSSSTVGYDGYGSNDGRDVSVSRSAKMPISTVQAHHGGGGHIPRQLSSAGEVDPRCNLPPNYHTVAPWPVPAHPSYEYMFLWTQQQQLLLQAMQTNSLLLLQAMQTNSPPAFILQRHGACLAPNLQPRQAPGGQA</sequence>
<feature type="region of interest" description="Disordered" evidence="1">
    <location>
        <begin position="1"/>
        <end position="50"/>
    </location>
</feature>
<proteinExistence type="predicted"/>
<evidence type="ECO:0000313" key="4">
    <source>
        <dbReference type="Proteomes" id="UP000008810"/>
    </source>
</evidence>
<dbReference type="EnsemblPlants" id="PNT65313">
    <property type="protein sequence ID" value="PNT65313"/>
    <property type="gene ID" value="BRADI_4g40165v3"/>
</dbReference>
<name>A0A2K2CTG0_BRADI</name>
<dbReference type="EMBL" id="CM000883">
    <property type="protein sequence ID" value="PNT65313.1"/>
    <property type="molecule type" value="Genomic_DNA"/>
</dbReference>
<accession>A0A2K2CTG0</accession>
<evidence type="ECO:0000256" key="1">
    <source>
        <dbReference type="SAM" id="MobiDB-lite"/>
    </source>
</evidence>